<gene>
    <name evidence="2" type="ORF">F6J89_24370</name>
</gene>
<organism evidence="2">
    <name type="scientific">Symploca sp. SIO1C4</name>
    <dbReference type="NCBI Taxonomy" id="2607765"/>
    <lineage>
        <taxon>Bacteria</taxon>
        <taxon>Bacillati</taxon>
        <taxon>Cyanobacteriota</taxon>
        <taxon>Cyanophyceae</taxon>
        <taxon>Coleofasciculales</taxon>
        <taxon>Coleofasciculaceae</taxon>
        <taxon>Symploca</taxon>
    </lineage>
</organism>
<proteinExistence type="predicted"/>
<keyword evidence="1" id="KW-0175">Coiled coil</keyword>
<name>A0A6B3NKI9_9CYAN</name>
<reference evidence="2" key="1">
    <citation type="submission" date="2019-11" db="EMBL/GenBank/DDBJ databases">
        <title>Genomic insights into an expanded diversity of filamentous marine cyanobacteria reveals the extraordinary biosynthetic potential of Moorea and Okeania.</title>
        <authorList>
            <person name="Ferreira Leao T."/>
            <person name="Wang M."/>
            <person name="Moss N."/>
            <person name="Da Silva R."/>
            <person name="Sanders J."/>
            <person name="Nurk S."/>
            <person name="Gurevich A."/>
            <person name="Humphrey G."/>
            <person name="Reher R."/>
            <person name="Zhu Q."/>
            <person name="Belda-Ferre P."/>
            <person name="Glukhov E."/>
            <person name="Rex R."/>
            <person name="Dorrestein P.C."/>
            <person name="Knight R."/>
            <person name="Pevzner P."/>
            <person name="Gerwick W.H."/>
            <person name="Gerwick L."/>
        </authorList>
    </citation>
    <scope>NUCLEOTIDE SEQUENCE</scope>
    <source>
        <strain evidence="2">SIO1C4</strain>
    </source>
</reference>
<accession>A0A6B3NKI9</accession>
<feature type="non-terminal residue" evidence="2">
    <location>
        <position position="102"/>
    </location>
</feature>
<feature type="coiled-coil region" evidence="1">
    <location>
        <begin position="35"/>
        <end position="65"/>
    </location>
</feature>
<comment type="caution">
    <text evidence="2">The sequence shown here is derived from an EMBL/GenBank/DDBJ whole genome shotgun (WGS) entry which is preliminary data.</text>
</comment>
<dbReference type="AlphaFoldDB" id="A0A6B3NKI9"/>
<evidence type="ECO:0000313" key="2">
    <source>
        <dbReference type="EMBL" id="NER30664.1"/>
    </source>
</evidence>
<sequence>MIFSKKCLLVLGVPVAILGIIIGALAINNRLPWQATRINREIVQVEDTRKALEDNEVNMEAVKTQQKFKIKFDQALRIAEATTDGKAYSMERETEEGKPVIE</sequence>
<dbReference type="EMBL" id="JAAHFQ010000615">
    <property type="protein sequence ID" value="NER30664.1"/>
    <property type="molecule type" value="Genomic_DNA"/>
</dbReference>
<protein>
    <submittedName>
        <fullName evidence="2">Uncharacterized protein</fullName>
    </submittedName>
</protein>
<evidence type="ECO:0000256" key="1">
    <source>
        <dbReference type="SAM" id="Coils"/>
    </source>
</evidence>